<organism evidence="9 10">
    <name type="scientific">Gymnopilus dilepis</name>
    <dbReference type="NCBI Taxonomy" id="231916"/>
    <lineage>
        <taxon>Eukaryota</taxon>
        <taxon>Fungi</taxon>
        <taxon>Dikarya</taxon>
        <taxon>Basidiomycota</taxon>
        <taxon>Agaricomycotina</taxon>
        <taxon>Agaricomycetes</taxon>
        <taxon>Agaricomycetidae</taxon>
        <taxon>Agaricales</taxon>
        <taxon>Agaricineae</taxon>
        <taxon>Hymenogastraceae</taxon>
        <taxon>Gymnopilus</taxon>
    </lineage>
</organism>
<evidence type="ECO:0000313" key="10">
    <source>
        <dbReference type="Proteomes" id="UP000284706"/>
    </source>
</evidence>
<dbReference type="GO" id="GO:0004497">
    <property type="term" value="F:monooxygenase activity"/>
    <property type="evidence" value="ECO:0007669"/>
    <property type="project" value="UniProtKB-KW"/>
</dbReference>
<dbReference type="STRING" id="231916.A0A409Y045"/>
<dbReference type="GO" id="GO:0020037">
    <property type="term" value="F:heme binding"/>
    <property type="evidence" value="ECO:0007669"/>
    <property type="project" value="InterPro"/>
</dbReference>
<dbReference type="CDD" id="cd11065">
    <property type="entry name" value="CYP64-like"/>
    <property type="match status" value="2"/>
</dbReference>
<evidence type="ECO:0000256" key="6">
    <source>
        <dbReference type="ARBA" id="ARBA00023002"/>
    </source>
</evidence>
<evidence type="ECO:0000256" key="8">
    <source>
        <dbReference type="ARBA" id="ARBA00023033"/>
    </source>
</evidence>
<keyword evidence="8" id="KW-0503">Monooxygenase</keyword>
<name>A0A409Y045_9AGAR</name>
<evidence type="ECO:0000256" key="5">
    <source>
        <dbReference type="ARBA" id="ARBA00022723"/>
    </source>
</evidence>
<evidence type="ECO:0000313" key="9">
    <source>
        <dbReference type="EMBL" id="PPQ96369.1"/>
    </source>
</evidence>
<dbReference type="PANTHER" id="PTHR46300:SF7">
    <property type="entry name" value="P450, PUTATIVE (EUROFUNG)-RELATED"/>
    <property type="match status" value="1"/>
</dbReference>
<comment type="cofactor">
    <cofactor evidence="1">
        <name>heme</name>
        <dbReference type="ChEBI" id="CHEBI:30413"/>
    </cofactor>
</comment>
<dbReference type="EMBL" id="NHYE01001376">
    <property type="protein sequence ID" value="PPQ96369.1"/>
    <property type="molecule type" value="Genomic_DNA"/>
</dbReference>
<evidence type="ECO:0000256" key="7">
    <source>
        <dbReference type="ARBA" id="ARBA00023004"/>
    </source>
</evidence>
<dbReference type="PROSITE" id="PS00086">
    <property type="entry name" value="CYTOCHROME_P450"/>
    <property type="match status" value="2"/>
</dbReference>
<proteinExistence type="inferred from homology"/>
<dbReference type="OrthoDB" id="2789670at2759"/>
<dbReference type="Gene3D" id="1.10.630.10">
    <property type="entry name" value="Cytochrome P450"/>
    <property type="match status" value="2"/>
</dbReference>
<dbReference type="InParanoid" id="A0A409Y045"/>
<evidence type="ECO:0000256" key="3">
    <source>
        <dbReference type="ARBA" id="ARBA00010617"/>
    </source>
</evidence>
<sequence length="892" mass="100944">MLNDLMGWDWALSGMKYGKPWKERRRLFQQYFSSRNVDIYRVQESKAVRRAMVRMLDNSEDSLDIARHTIGALALSLAYGLKIRDTNDPFLDKAERALKAALDATLPGAFLVNFVPWLKYVPEWFPGAGFKHKAREWKKLQEEMYELPYAEAIENVQAAGRAYPSLVSEFVPKLDYSLNFDHQTKIIKDTAAIVFTAAMDTTFASVQTFFVAMLCFPEAQKKAQKELDHAFEGRLPDFDDVPKLPYISALLKEIMRWRPAVPLGVPHQLTEDDIYKGYHIPGGAYVIANEWAMLQNEADYPNPSSFKPERFLTAEGDENPDVQDPSEIVFGFGRRTCPGANVAKSFLWIWIATFLSVFDIHPTLNENNEPVQPSVEYSPELSITFPMIFSTTTIGTDEVLLLVGLAATLILYLKGRSIQHSPYPPGPKGLPVVGNLFQFPVYFAWEIYEQWGRELNSDIIHLTAPGRHVIVLNSFGAATDLLDKKSTIFSGRPHFTMLIDLMGYDWLFSLMGYTGPWKERRRMFQQYLSNKNANVYRDRLIKFLTFLSSTGAIAISLAYGLKFRDVNDPFIGLAQRAIKSLLDAAIPGAFLVDLIPWLKYIPEWMPGAGFQKQANEWKRLQKDFHNIPYDEALKNLASKTVEDSLVSQFMENIGEEPDVEHRKAVIKDTAALLFAGASDTSFAAIQSFLAAMLCFPDVQKKAQEELDRVLRGRLPDFDDEPNLPYTSAVFRESTRWKPVAPLGLPHEVTADDVYKGYHIPKGALVLANIWAMLHNEKDYPDPSSFRPERFLTPDGKLDPTVRDPNSVAFGFGRRICPGASVGKALLWIWIASFLSTFEISNPLDENGNPFEPHVEYDGLLSATFHPHPFKCTIKPRSKAAEDLIRSEALRSA</sequence>
<dbReference type="GO" id="GO:0005506">
    <property type="term" value="F:iron ion binding"/>
    <property type="evidence" value="ECO:0007669"/>
    <property type="project" value="InterPro"/>
</dbReference>
<dbReference type="InterPro" id="IPR002401">
    <property type="entry name" value="Cyt_P450_E_grp-I"/>
</dbReference>
<dbReference type="Pfam" id="PF00067">
    <property type="entry name" value="p450"/>
    <property type="match status" value="2"/>
</dbReference>
<dbReference type="AlphaFoldDB" id="A0A409Y045"/>
<reference evidence="9 10" key="1">
    <citation type="journal article" date="2018" name="Evol. Lett.">
        <title>Horizontal gene cluster transfer increased hallucinogenic mushroom diversity.</title>
        <authorList>
            <person name="Reynolds H.T."/>
            <person name="Vijayakumar V."/>
            <person name="Gluck-Thaler E."/>
            <person name="Korotkin H.B."/>
            <person name="Matheny P.B."/>
            <person name="Slot J.C."/>
        </authorList>
    </citation>
    <scope>NUCLEOTIDE SEQUENCE [LARGE SCALE GENOMIC DNA]</scope>
    <source>
        <strain evidence="9 10">SRW20</strain>
    </source>
</reference>
<dbReference type="InterPro" id="IPR001128">
    <property type="entry name" value="Cyt_P450"/>
</dbReference>
<keyword evidence="6" id="KW-0560">Oxidoreductase</keyword>
<protein>
    <recommendedName>
        <fullName evidence="11">Cytochrome P450</fullName>
    </recommendedName>
</protein>
<evidence type="ECO:0000256" key="4">
    <source>
        <dbReference type="ARBA" id="ARBA00022617"/>
    </source>
</evidence>
<dbReference type="InterPro" id="IPR017972">
    <property type="entry name" value="Cyt_P450_CS"/>
</dbReference>
<dbReference type="InterPro" id="IPR036396">
    <property type="entry name" value="Cyt_P450_sf"/>
</dbReference>
<dbReference type="GO" id="GO:0016705">
    <property type="term" value="F:oxidoreductase activity, acting on paired donors, with incorporation or reduction of molecular oxygen"/>
    <property type="evidence" value="ECO:0007669"/>
    <property type="project" value="InterPro"/>
</dbReference>
<keyword evidence="5" id="KW-0479">Metal-binding</keyword>
<evidence type="ECO:0000256" key="1">
    <source>
        <dbReference type="ARBA" id="ARBA00001971"/>
    </source>
</evidence>
<comment type="similarity">
    <text evidence="3">Belongs to the cytochrome P450 family.</text>
</comment>
<evidence type="ECO:0008006" key="11">
    <source>
        <dbReference type="Google" id="ProtNLM"/>
    </source>
</evidence>
<accession>A0A409Y045</accession>
<keyword evidence="10" id="KW-1185">Reference proteome</keyword>
<gene>
    <name evidence="9" type="ORF">CVT26_004971</name>
</gene>
<dbReference type="PANTHER" id="PTHR46300">
    <property type="entry name" value="P450, PUTATIVE (EUROFUNG)-RELATED-RELATED"/>
    <property type="match status" value="1"/>
</dbReference>
<keyword evidence="7" id="KW-0408">Iron</keyword>
<evidence type="ECO:0000256" key="2">
    <source>
        <dbReference type="ARBA" id="ARBA00005179"/>
    </source>
</evidence>
<keyword evidence="4" id="KW-0349">Heme</keyword>
<dbReference type="PRINTS" id="PR00463">
    <property type="entry name" value="EP450I"/>
</dbReference>
<comment type="pathway">
    <text evidence="2">Secondary metabolite biosynthesis.</text>
</comment>
<dbReference type="SUPFAM" id="SSF48264">
    <property type="entry name" value="Cytochrome P450"/>
    <property type="match status" value="2"/>
</dbReference>
<dbReference type="InterPro" id="IPR050364">
    <property type="entry name" value="Cytochrome_P450_fung"/>
</dbReference>
<comment type="caution">
    <text evidence="9">The sequence shown here is derived from an EMBL/GenBank/DDBJ whole genome shotgun (WGS) entry which is preliminary data.</text>
</comment>
<dbReference type="Proteomes" id="UP000284706">
    <property type="component" value="Unassembled WGS sequence"/>
</dbReference>